<accession>A0A0V1GPC3</accession>
<sequence length="64" mass="7585">MEEELVWTKRHYGKQIVGEFLGIKRHVAEICVQSCLRESRTRYDQNSSGAYFLCRKRHLAEKKA</sequence>
<organism evidence="1 2">
    <name type="scientific">Trichinella zimbabwensis</name>
    <dbReference type="NCBI Taxonomy" id="268475"/>
    <lineage>
        <taxon>Eukaryota</taxon>
        <taxon>Metazoa</taxon>
        <taxon>Ecdysozoa</taxon>
        <taxon>Nematoda</taxon>
        <taxon>Enoplea</taxon>
        <taxon>Dorylaimia</taxon>
        <taxon>Trichinellida</taxon>
        <taxon>Trichinellidae</taxon>
        <taxon>Trichinella</taxon>
    </lineage>
</organism>
<dbReference type="EMBL" id="JYDP01000551">
    <property type="protein sequence ID" value="KRZ00189.1"/>
    <property type="molecule type" value="Genomic_DNA"/>
</dbReference>
<comment type="caution">
    <text evidence="1">The sequence shown here is derived from an EMBL/GenBank/DDBJ whole genome shotgun (WGS) entry which is preliminary data.</text>
</comment>
<proteinExistence type="predicted"/>
<evidence type="ECO:0000313" key="1">
    <source>
        <dbReference type="EMBL" id="KRZ00189.1"/>
    </source>
</evidence>
<evidence type="ECO:0000313" key="2">
    <source>
        <dbReference type="Proteomes" id="UP000055024"/>
    </source>
</evidence>
<name>A0A0V1GPC3_9BILA</name>
<gene>
    <name evidence="1" type="ORF">T11_16521</name>
</gene>
<dbReference type="AlphaFoldDB" id="A0A0V1GPC3"/>
<protein>
    <submittedName>
        <fullName evidence="1">Uncharacterized protein</fullName>
    </submittedName>
</protein>
<reference evidence="1 2" key="1">
    <citation type="submission" date="2015-01" db="EMBL/GenBank/DDBJ databases">
        <title>Evolution of Trichinella species and genotypes.</title>
        <authorList>
            <person name="Korhonen P.K."/>
            <person name="Edoardo P."/>
            <person name="Giuseppe L.R."/>
            <person name="Gasser R.B."/>
        </authorList>
    </citation>
    <scope>NUCLEOTIDE SEQUENCE [LARGE SCALE GENOMIC DNA]</scope>
    <source>
        <strain evidence="1">ISS1029</strain>
    </source>
</reference>
<dbReference type="Proteomes" id="UP000055024">
    <property type="component" value="Unassembled WGS sequence"/>
</dbReference>
<keyword evidence="2" id="KW-1185">Reference proteome</keyword>